<sequence>MLDKQITLDRWLAMNEFSKVDFSDYIVLLNPNDSHISNDNITKYPYFQTVASDGTALFGGENAYLIISGNYRYHYYYDDPYPIPDNESDISEGRYSMDAGQTYLLAKLQWGSLYWNGSGWSASETTFKIPYIKDDADNGERRADATMFKDLKFVNTVNWRIGTNEQGYLITLPKNGVISGLPTLTVYKPYDPNYHSAKSGKNKG</sequence>
<dbReference type="Proteomes" id="UP000255283">
    <property type="component" value="Unassembled WGS sequence"/>
</dbReference>
<dbReference type="EMBL" id="UGTJ01000001">
    <property type="protein sequence ID" value="SUB78819.1"/>
    <property type="molecule type" value="Genomic_DNA"/>
</dbReference>
<dbReference type="AlphaFoldDB" id="A0AAQ1UGS3"/>
<gene>
    <name evidence="1" type="ORF">NCTC13063_00065</name>
</gene>
<accession>A0AAQ1UGS3</accession>
<protein>
    <submittedName>
        <fullName evidence="1">Uncharacterized protein</fullName>
    </submittedName>
</protein>
<evidence type="ECO:0000313" key="2">
    <source>
        <dbReference type="Proteomes" id="UP000255283"/>
    </source>
</evidence>
<proteinExistence type="predicted"/>
<comment type="caution">
    <text evidence="1">The sequence shown here is derived from an EMBL/GenBank/DDBJ whole genome shotgun (WGS) entry which is preliminary data.</text>
</comment>
<reference evidence="1 2" key="1">
    <citation type="submission" date="2018-06" db="EMBL/GenBank/DDBJ databases">
        <authorList>
            <consortium name="Pathogen Informatics"/>
            <person name="Doyle S."/>
        </authorList>
    </citation>
    <scope>NUCLEOTIDE SEQUENCE [LARGE SCALE GENOMIC DNA]</scope>
    <source>
        <strain evidence="1 2">NCTC13063</strain>
    </source>
</reference>
<evidence type="ECO:0000313" key="1">
    <source>
        <dbReference type="EMBL" id="SUB78819.1"/>
    </source>
</evidence>
<name>A0AAQ1UGS3_9BACT</name>
<organism evidence="1 2">
    <name type="scientific">Segatella buccae</name>
    <dbReference type="NCBI Taxonomy" id="28126"/>
    <lineage>
        <taxon>Bacteria</taxon>
        <taxon>Pseudomonadati</taxon>
        <taxon>Bacteroidota</taxon>
        <taxon>Bacteroidia</taxon>
        <taxon>Bacteroidales</taxon>
        <taxon>Prevotellaceae</taxon>
        <taxon>Segatella</taxon>
    </lineage>
</organism>